<reference evidence="1 2" key="1">
    <citation type="submission" date="2013-02" db="EMBL/GenBank/DDBJ databases">
        <title>Genome sequence of Clostridium saccharoperbutylacetonicum N1-4(HMT).</title>
        <authorList>
            <person name="Poehlein A."/>
            <person name="Daniel R."/>
        </authorList>
    </citation>
    <scope>NUCLEOTIDE SEQUENCE [LARGE SCALE GENOMIC DNA]</scope>
    <source>
        <strain evidence="2">N1-4(HMT)</strain>
    </source>
</reference>
<dbReference type="eggNOG" id="ENOG5032837">
    <property type="taxonomic scope" value="Bacteria"/>
</dbReference>
<dbReference type="InterPro" id="IPR018540">
    <property type="entry name" value="Spo0E-like"/>
</dbReference>
<dbReference type="Proteomes" id="UP000011728">
    <property type="component" value="Chromosome"/>
</dbReference>
<dbReference type="InterPro" id="IPR036638">
    <property type="entry name" value="HLH_DNA-bd_sf"/>
</dbReference>
<keyword evidence="2" id="KW-1185">Reference proteome</keyword>
<proteinExistence type="predicted"/>
<dbReference type="HOGENOM" id="CLU_2421799_0_0_9"/>
<accession>M1MNF6</accession>
<protein>
    <submittedName>
        <fullName evidence="1">Spo0E like sporulation regulatory protein</fullName>
    </submittedName>
</protein>
<dbReference type="AlphaFoldDB" id="M1MNF6"/>
<dbReference type="Pfam" id="PF09388">
    <property type="entry name" value="SpoOE-like"/>
    <property type="match status" value="1"/>
</dbReference>
<dbReference type="EMBL" id="CP004121">
    <property type="protein sequence ID" value="AGF59419.1"/>
    <property type="molecule type" value="Genomic_DNA"/>
</dbReference>
<name>M1MNF6_9CLOT</name>
<organism evidence="1 2">
    <name type="scientific">Clostridium saccharoperbutylacetonicum N1-4(HMT)</name>
    <dbReference type="NCBI Taxonomy" id="931276"/>
    <lineage>
        <taxon>Bacteria</taxon>
        <taxon>Bacillati</taxon>
        <taxon>Bacillota</taxon>
        <taxon>Clostridia</taxon>
        <taxon>Eubacteriales</taxon>
        <taxon>Clostridiaceae</taxon>
        <taxon>Clostridium</taxon>
    </lineage>
</organism>
<dbReference type="PATRIC" id="fig|931276.5.peg.5739"/>
<dbReference type="SUPFAM" id="SSF140500">
    <property type="entry name" value="BAS1536-like"/>
    <property type="match status" value="1"/>
</dbReference>
<evidence type="ECO:0000313" key="1">
    <source>
        <dbReference type="EMBL" id="AGF59419.1"/>
    </source>
</evidence>
<gene>
    <name evidence="1" type="ORF">Cspa_c56940</name>
</gene>
<dbReference type="Gene3D" id="4.10.280.10">
    <property type="entry name" value="Helix-loop-helix DNA-binding domain"/>
    <property type="match status" value="1"/>
</dbReference>
<sequence>MKFVVALKRTPVCVWKKEIHSNLQLFYTVISKMGGLKLKNNKAISELNQAIQKARTDLYKAVEIYGLGSNEVVIASQNLDTYINISMKENF</sequence>
<dbReference type="GO" id="GO:0046983">
    <property type="term" value="F:protein dimerization activity"/>
    <property type="evidence" value="ECO:0007669"/>
    <property type="project" value="InterPro"/>
</dbReference>
<evidence type="ECO:0000313" key="2">
    <source>
        <dbReference type="Proteomes" id="UP000011728"/>
    </source>
</evidence>
<dbReference type="GO" id="GO:0043937">
    <property type="term" value="P:regulation of sporulation"/>
    <property type="evidence" value="ECO:0007669"/>
    <property type="project" value="InterPro"/>
</dbReference>
<dbReference type="KEGG" id="csr:Cspa_c56940"/>
<dbReference type="InterPro" id="IPR037208">
    <property type="entry name" value="Spo0E-like_sf"/>
</dbReference>